<accession>A0A2P6MRB2</accession>
<protein>
    <recommendedName>
        <fullName evidence="2">N-acetylglucosaminylphosphatidylinositol deacetylase</fullName>
        <ecNumber evidence="2">3.5.1.89</ecNumber>
    </recommendedName>
</protein>
<dbReference type="Pfam" id="PF02585">
    <property type="entry name" value="PIG-L"/>
    <property type="match status" value="1"/>
</dbReference>
<evidence type="ECO:0000256" key="1">
    <source>
        <dbReference type="ARBA" id="ARBA00006066"/>
    </source>
</evidence>
<sequence>MLQKGFGDGDDDDATVLIVTAHPDDEAMFFVPTMLGLLSAGHRIHLLCMSTGDYEGLGEVRIKELNQCCLELGMSPGDVTVIDHEQIRDGPKEVWDVDLLASFVLQQTKLHPLLEMIITFDDYGVSGHPNHIAVHRAVKKVHKDICVPCHTLDSTNILRKYIGVADAPLSYKFGQWSFFHWNLLSNYKAMSAHASQFVWFRRLFVLFSRYTYINTLQPMRR</sequence>
<name>A0A2P6MRB2_9EUKA</name>
<dbReference type="PANTHER" id="PTHR12993:SF11">
    <property type="entry name" value="N-ACETYLGLUCOSAMINYL-PHOSPHATIDYLINOSITOL DE-N-ACETYLASE"/>
    <property type="match status" value="1"/>
</dbReference>
<dbReference type="GO" id="GO:0000225">
    <property type="term" value="F:N-acetylglucosaminylphosphatidylinositol deacetylase activity"/>
    <property type="evidence" value="ECO:0007669"/>
    <property type="project" value="UniProtKB-EC"/>
</dbReference>
<proteinExistence type="inferred from homology"/>
<dbReference type="Proteomes" id="UP000241769">
    <property type="component" value="Unassembled WGS sequence"/>
</dbReference>
<dbReference type="InParanoid" id="A0A2P6MRB2"/>
<dbReference type="GO" id="GO:0005783">
    <property type="term" value="C:endoplasmic reticulum"/>
    <property type="evidence" value="ECO:0007669"/>
    <property type="project" value="TreeGrafter"/>
</dbReference>
<dbReference type="UniPathway" id="UPA00196"/>
<dbReference type="PANTHER" id="PTHR12993">
    <property type="entry name" value="N-ACETYLGLUCOSAMINYL-PHOSPHATIDYLINOSITOL DE-N-ACETYLASE-RELATED"/>
    <property type="match status" value="1"/>
</dbReference>
<dbReference type="GO" id="GO:0016020">
    <property type="term" value="C:membrane"/>
    <property type="evidence" value="ECO:0007669"/>
    <property type="project" value="GOC"/>
</dbReference>
<dbReference type="AlphaFoldDB" id="A0A2P6MRB2"/>
<evidence type="ECO:0000256" key="2">
    <source>
        <dbReference type="ARBA" id="ARBA00012176"/>
    </source>
</evidence>
<dbReference type="EC" id="3.5.1.89" evidence="2"/>
<dbReference type="SUPFAM" id="SSF102588">
    <property type="entry name" value="LmbE-like"/>
    <property type="match status" value="1"/>
</dbReference>
<gene>
    <name evidence="3" type="ORF">PROFUN_11994</name>
</gene>
<dbReference type="Gene3D" id="3.40.50.10320">
    <property type="entry name" value="LmbE-like"/>
    <property type="match status" value="1"/>
</dbReference>
<organism evidence="3 4">
    <name type="scientific">Planoprotostelium fungivorum</name>
    <dbReference type="NCBI Taxonomy" id="1890364"/>
    <lineage>
        <taxon>Eukaryota</taxon>
        <taxon>Amoebozoa</taxon>
        <taxon>Evosea</taxon>
        <taxon>Variosea</taxon>
        <taxon>Cavosteliida</taxon>
        <taxon>Cavosteliaceae</taxon>
        <taxon>Planoprotostelium</taxon>
    </lineage>
</organism>
<dbReference type="EMBL" id="MDYQ01000479">
    <property type="protein sequence ID" value="PRP74247.1"/>
    <property type="molecule type" value="Genomic_DNA"/>
</dbReference>
<reference evidence="3 4" key="1">
    <citation type="journal article" date="2018" name="Genome Biol. Evol.">
        <title>Multiple Roots of Fruiting Body Formation in Amoebozoa.</title>
        <authorList>
            <person name="Hillmann F."/>
            <person name="Forbes G."/>
            <person name="Novohradska S."/>
            <person name="Ferling I."/>
            <person name="Riege K."/>
            <person name="Groth M."/>
            <person name="Westermann M."/>
            <person name="Marz M."/>
            <person name="Spaller T."/>
            <person name="Winckler T."/>
            <person name="Schaap P."/>
            <person name="Glockner G."/>
        </authorList>
    </citation>
    <scope>NUCLEOTIDE SEQUENCE [LARGE SCALE GENOMIC DNA]</scope>
    <source>
        <strain evidence="3 4">Jena</strain>
    </source>
</reference>
<keyword evidence="4" id="KW-1185">Reference proteome</keyword>
<dbReference type="GO" id="GO:0006506">
    <property type="term" value="P:GPI anchor biosynthetic process"/>
    <property type="evidence" value="ECO:0007669"/>
    <property type="project" value="UniProtKB-UniPathway"/>
</dbReference>
<evidence type="ECO:0000313" key="3">
    <source>
        <dbReference type="EMBL" id="PRP74247.1"/>
    </source>
</evidence>
<dbReference type="OrthoDB" id="440160at2759"/>
<evidence type="ECO:0000313" key="4">
    <source>
        <dbReference type="Proteomes" id="UP000241769"/>
    </source>
</evidence>
<dbReference type="STRING" id="1890364.A0A2P6MRB2"/>
<comment type="caution">
    <text evidence="3">The sequence shown here is derived from an EMBL/GenBank/DDBJ whole genome shotgun (WGS) entry which is preliminary data.</text>
</comment>
<dbReference type="InterPro" id="IPR003737">
    <property type="entry name" value="GlcNAc_PI_deacetylase-related"/>
</dbReference>
<dbReference type="FunCoup" id="A0A2P6MRB2">
    <property type="interactions" value="525"/>
</dbReference>
<dbReference type="InterPro" id="IPR024078">
    <property type="entry name" value="LmbE-like_dom_sf"/>
</dbReference>
<comment type="similarity">
    <text evidence="1">Belongs to the PIGL family.</text>
</comment>